<dbReference type="Proteomes" id="UP001209701">
    <property type="component" value="Unassembled WGS sequence"/>
</dbReference>
<protein>
    <submittedName>
        <fullName evidence="3">PEP-CTERM sorting domain-containing protein</fullName>
    </submittedName>
</protein>
<reference evidence="3 4" key="1">
    <citation type="submission" date="2021-11" db="EMBL/GenBank/DDBJ databases">
        <authorList>
            <person name="Liang Q."/>
            <person name="Mou H."/>
            <person name="Liu Z."/>
        </authorList>
    </citation>
    <scope>NUCLEOTIDE SEQUENCE [LARGE SCALE GENOMIC DNA]</scope>
    <source>
        <strain evidence="3 4">CHU3</strain>
    </source>
</reference>
<accession>A0ABT2Y9S3</accession>
<feature type="signal peptide" evidence="1">
    <location>
        <begin position="1"/>
        <end position="23"/>
    </location>
</feature>
<dbReference type="InterPro" id="IPR013424">
    <property type="entry name" value="Ice-binding_C"/>
</dbReference>
<keyword evidence="1" id="KW-0732">Signal</keyword>
<keyword evidence="4" id="KW-1185">Reference proteome</keyword>
<evidence type="ECO:0000313" key="4">
    <source>
        <dbReference type="Proteomes" id="UP001209701"/>
    </source>
</evidence>
<dbReference type="NCBIfam" id="TIGR02595">
    <property type="entry name" value="PEP_CTERM"/>
    <property type="match status" value="1"/>
</dbReference>
<evidence type="ECO:0000256" key="1">
    <source>
        <dbReference type="SAM" id="SignalP"/>
    </source>
</evidence>
<dbReference type="Gene3D" id="2.60.120.430">
    <property type="entry name" value="Galactose-binding lectin"/>
    <property type="match status" value="1"/>
</dbReference>
<evidence type="ECO:0000259" key="2">
    <source>
        <dbReference type="Pfam" id="PF07589"/>
    </source>
</evidence>
<dbReference type="EMBL" id="JAJIRN010000001">
    <property type="protein sequence ID" value="MCV2367059.1"/>
    <property type="molecule type" value="Genomic_DNA"/>
</dbReference>
<proteinExistence type="predicted"/>
<evidence type="ECO:0000313" key="3">
    <source>
        <dbReference type="EMBL" id="MCV2367059.1"/>
    </source>
</evidence>
<feature type="domain" description="Ice-binding protein C-terminal" evidence="2">
    <location>
        <begin position="186"/>
        <end position="208"/>
    </location>
</feature>
<dbReference type="Pfam" id="PF07589">
    <property type="entry name" value="PEP-CTERM"/>
    <property type="match status" value="1"/>
</dbReference>
<sequence length="210" mass="21079">MKKFPLVTAIAALGMVAAGLVQAGPIHVGVMNGGGFGGAYGSPNTATSTQAFVNSGLQVQAGDIVQVMATGSICLSGSCAGNGADGQTLLGYGFGTAHYTGLNNLFGALVGSIVGDDSGSFEAYDRLDVSNGIAESSLFALGSNMQFTAASSGRLYLGVSDSAFWDNGGPGFDVTLNRIPANNNNVPEPSSWALAGLALLGAFAGRRRCV</sequence>
<dbReference type="RefSeq" id="WP_263569665.1">
    <property type="nucleotide sequence ID" value="NZ_JAJIRN010000001.1"/>
</dbReference>
<name>A0ABT2Y9S3_9BURK</name>
<comment type="caution">
    <text evidence="3">The sequence shown here is derived from an EMBL/GenBank/DDBJ whole genome shotgun (WGS) entry which is preliminary data.</text>
</comment>
<gene>
    <name evidence="3" type="ORF">LNV07_02990</name>
</gene>
<organism evidence="3 4">
    <name type="scientific">Roseateles oligotrophus</name>
    <dbReference type="NCBI Taxonomy" id="1769250"/>
    <lineage>
        <taxon>Bacteria</taxon>
        <taxon>Pseudomonadati</taxon>
        <taxon>Pseudomonadota</taxon>
        <taxon>Betaproteobacteria</taxon>
        <taxon>Burkholderiales</taxon>
        <taxon>Sphaerotilaceae</taxon>
        <taxon>Roseateles</taxon>
    </lineage>
</organism>
<feature type="chain" id="PRO_5045174289" evidence="1">
    <location>
        <begin position="24"/>
        <end position="210"/>
    </location>
</feature>